<feature type="region of interest" description="Disordered" evidence="1">
    <location>
        <begin position="1"/>
        <end position="49"/>
    </location>
</feature>
<protein>
    <submittedName>
        <fullName evidence="2">Uncharacterized protein</fullName>
    </submittedName>
</protein>
<gene>
    <name evidence="2" type="ORF">GXY_14877</name>
</gene>
<evidence type="ECO:0000313" key="3">
    <source>
        <dbReference type="Proteomes" id="UP000006468"/>
    </source>
</evidence>
<comment type="caution">
    <text evidence="2">The sequence shown here is derived from an EMBL/GenBank/DDBJ whole genome shotgun (WGS) entry which is preliminary data.</text>
</comment>
<sequence>MRAGRAFAVTPRDDATPAGVAQDVRGRQERDMAWLPGVGSGTPKNDFDV</sequence>
<dbReference type="HOGENOM" id="CLU_3136806_0_0_5"/>
<proteinExistence type="predicted"/>
<dbReference type="Proteomes" id="UP000006468">
    <property type="component" value="Chromosome"/>
</dbReference>
<accession>D5QIJ4</accession>
<evidence type="ECO:0000256" key="1">
    <source>
        <dbReference type="SAM" id="MobiDB-lite"/>
    </source>
</evidence>
<reference evidence="2 3" key="1">
    <citation type="journal article" date="2010" name="J. Bacteriol.">
        <title>Genome sequence of a cellulose-producing bacterium, Gluconacetobacter hansenii ATCC 23769.</title>
        <authorList>
            <person name="Iyer P.R."/>
            <person name="Geib S.M."/>
            <person name="Catchmark J."/>
            <person name="Kao T.H."/>
            <person name="Tien M."/>
        </authorList>
    </citation>
    <scope>NUCLEOTIDE SEQUENCE [LARGE SCALE GENOMIC DNA]</scope>
    <source>
        <strain evidence="2 3">ATCC 23769</strain>
    </source>
</reference>
<organism evidence="2 3">
    <name type="scientific">Novacetimonas hansenii ATCC 23769</name>
    <dbReference type="NCBI Taxonomy" id="714995"/>
    <lineage>
        <taxon>Bacteria</taxon>
        <taxon>Pseudomonadati</taxon>
        <taxon>Pseudomonadota</taxon>
        <taxon>Alphaproteobacteria</taxon>
        <taxon>Acetobacterales</taxon>
        <taxon>Acetobacteraceae</taxon>
        <taxon>Novacetimonas</taxon>
    </lineage>
</organism>
<dbReference type="AlphaFoldDB" id="D5QIJ4"/>
<name>D5QIJ4_NOVHA</name>
<evidence type="ECO:0000313" key="2">
    <source>
        <dbReference type="EMBL" id="EFG83133.1"/>
    </source>
</evidence>
<dbReference type="EMBL" id="ADTV01000061">
    <property type="protein sequence ID" value="EFG83133.1"/>
    <property type="molecule type" value="Genomic_DNA"/>
</dbReference>